<organism evidence="7 8">
    <name type="scientific">Francisella noatunensis</name>
    <dbReference type="NCBI Taxonomy" id="657445"/>
    <lineage>
        <taxon>Bacteria</taxon>
        <taxon>Pseudomonadati</taxon>
        <taxon>Pseudomonadota</taxon>
        <taxon>Gammaproteobacteria</taxon>
        <taxon>Thiotrichales</taxon>
        <taxon>Francisellaceae</taxon>
        <taxon>Francisella</taxon>
    </lineage>
</organism>
<keyword evidence="5 6" id="KW-0472">Membrane</keyword>
<feature type="transmembrane region" description="Helical" evidence="6">
    <location>
        <begin position="182"/>
        <end position="200"/>
    </location>
</feature>
<dbReference type="RefSeq" id="WP_159184390.1">
    <property type="nucleotide sequence ID" value="NZ_JACVJL010000016.1"/>
</dbReference>
<dbReference type="EMBL" id="JACVKN010000014">
    <property type="protein sequence ID" value="MBK2064390.1"/>
    <property type="molecule type" value="Genomic_DNA"/>
</dbReference>
<comment type="subcellular location">
    <subcellularLocation>
        <location evidence="1">Cell membrane</location>
        <topology evidence="1">Multi-pass membrane protein</topology>
    </subcellularLocation>
</comment>
<dbReference type="PANTHER" id="PTHR30250:SF11">
    <property type="entry name" value="O-ANTIGEN TRANSPORTER-RELATED"/>
    <property type="match status" value="1"/>
</dbReference>
<dbReference type="GO" id="GO:0005886">
    <property type="term" value="C:plasma membrane"/>
    <property type="evidence" value="ECO:0007669"/>
    <property type="project" value="UniProtKB-SubCell"/>
</dbReference>
<evidence type="ECO:0000256" key="2">
    <source>
        <dbReference type="ARBA" id="ARBA00022475"/>
    </source>
</evidence>
<feature type="transmembrane region" description="Helical" evidence="6">
    <location>
        <begin position="158"/>
        <end position="176"/>
    </location>
</feature>
<keyword evidence="8" id="KW-1185">Reference proteome</keyword>
<feature type="transmembrane region" description="Helical" evidence="6">
    <location>
        <begin position="95"/>
        <end position="114"/>
    </location>
</feature>
<protein>
    <submittedName>
        <fullName evidence="7">Oligosaccharide flippase family protein</fullName>
    </submittedName>
</protein>
<dbReference type="PANTHER" id="PTHR30250">
    <property type="entry name" value="PST FAMILY PREDICTED COLANIC ACID TRANSPORTER"/>
    <property type="match status" value="1"/>
</dbReference>
<feature type="transmembrane region" description="Helical" evidence="6">
    <location>
        <begin position="221"/>
        <end position="240"/>
    </location>
</feature>
<dbReference type="GeneID" id="93255080"/>
<reference evidence="7 8" key="1">
    <citation type="submission" date="2020-09" db="EMBL/GenBank/DDBJ databases">
        <title>Development of specific Francisella tularensis PCR assay based on in-depth characterization of family Francisellaceae.</title>
        <authorList>
            <person name="Ohrman C."/>
            <person name="Sahl J."/>
            <person name="Sjodin A."/>
            <person name="Uneklint I."/>
            <person name="Ballard R."/>
            <person name="Karlsson L."/>
            <person name="Mcdonough R."/>
            <person name="Sundell D."/>
            <person name="Soria K."/>
            <person name="Brindeflk B."/>
            <person name="Vallesi A."/>
            <person name="Ramirez-Paredes J.G."/>
            <person name="Colquhoun D."/>
            <person name="Myrtennas K."/>
            <person name="Birdsell D."/>
            <person name="Johansson A."/>
            <person name="Wagner D."/>
            <person name="Forsman M."/>
        </authorList>
    </citation>
    <scope>NUCLEOTIDE SEQUENCE [LARGE SCALE GENOMIC DNA]</scope>
    <source>
        <strain evidence="7 8">FSC1140</strain>
    </source>
</reference>
<feature type="transmembrane region" description="Helical" evidence="6">
    <location>
        <begin position="292"/>
        <end position="315"/>
    </location>
</feature>
<feature type="transmembrane region" description="Helical" evidence="6">
    <location>
        <begin position="361"/>
        <end position="380"/>
    </location>
</feature>
<evidence type="ECO:0000256" key="1">
    <source>
        <dbReference type="ARBA" id="ARBA00004651"/>
    </source>
</evidence>
<dbReference type="Pfam" id="PF01943">
    <property type="entry name" value="Polysacc_synt"/>
    <property type="match status" value="1"/>
</dbReference>
<feature type="transmembrane region" description="Helical" evidence="6">
    <location>
        <begin position="20"/>
        <end position="39"/>
    </location>
</feature>
<evidence type="ECO:0000256" key="3">
    <source>
        <dbReference type="ARBA" id="ARBA00022692"/>
    </source>
</evidence>
<accession>A0A9Q2KW20</accession>
<dbReference type="InterPro" id="IPR002797">
    <property type="entry name" value="Polysacc_synth"/>
</dbReference>
<feature type="transmembrane region" description="Helical" evidence="6">
    <location>
        <begin position="246"/>
        <end position="271"/>
    </location>
</feature>
<keyword evidence="3 6" id="KW-0812">Transmembrane</keyword>
<dbReference type="AlphaFoldDB" id="A0A9Q2KW20"/>
<evidence type="ECO:0000313" key="8">
    <source>
        <dbReference type="Proteomes" id="UP000701999"/>
    </source>
</evidence>
<feature type="transmembrane region" description="Helical" evidence="6">
    <location>
        <begin position="327"/>
        <end position="349"/>
    </location>
</feature>
<keyword evidence="2" id="KW-1003">Cell membrane</keyword>
<evidence type="ECO:0000313" key="7">
    <source>
        <dbReference type="EMBL" id="MBK2064390.1"/>
    </source>
</evidence>
<evidence type="ECO:0000256" key="4">
    <source>
        <dbReference type="ARBA" id="ARBA00022989"/>
    </source>
</evidence>
<proteinExistence type="predicted"/>
<dbReference type="PROSITE" id="PS51257">
    <property type="entry name" value="PROKAR_LIPOPROTEIN"/>
    <property type="match status" value="1"/>
</dbReference>
<evidence type="ECO:0000256" key="5">
    <source>
        <dbReference type="ARBA" id="ARBA00023136"/>
    </source>
</evidence>
<gene>
    <name evidence="7" type="ORF">IB647_00835</name>
</gene>
<sequence>MIKKILSNHILSKSLQTMVVQALGQACAFITAILLARHLNMKDYGFYIFGVTVATIIAVVATMGAGGILARTWGKSDLESNFERHKETFRVHNWYFKRGFAIVIIVIAFIIFYNRSEHSDNSIENFALLFAVPFFMANIFQSFFVARRVVVFANLIQLGLRLIMLFLTVAFIVLYINDTAMLIDTMMIFMTIYVTSIWLIQTSKYSFESAKPIGSNLSFALMQWGLLLLSQVDIIILKGLSGPSDVALFGVALQLSALVSFVLNAVNSNVLSQIADDYKNNSREIFQQKITSYTRIIFVLSIIAILGLIICGYPITLMYGEQYTTSYFIFCILMIGQIINVLSGCVATILNMAGFEKNTCIAFYIALVLNIVLGSIFTLYWGVYGLAVASSISMIYWNIHLLYKVVTKIKINPTIFIFR</sequence>
<dbReference type="InterPro" id="IPR050833">
    <property type="entry name" value="Poly_Biosynth_Transport"/>
</dbReference>
<feature type="transmembrane region" description="Helical" evidence="6">
    <location>
        <begin position="45"/>
        <end position="74"/>
    </location>
</feature>
<evidence type="ECO:0000256" key="6">
    <source>
        <dbReference type="SAM" id="Phobius"/>
    </source>
</evidence>
<dbReference type="Proteomes" id="UP000701999">
    <property type="component" value="Unassembled WGS sequence"/>
</dbReference>
<feature type="transmembrane region" description="Helical" evidence="6">
    <location>
        <begin position="126"/>
        <end position="146"/>
    </location>
</feature>
<keyword evidence="4 6" id="KW-1133">Transmembrane helix</keyword>
<name>A0A9Q2KW20_9GAMM</name>
<comment type="caution">
    <text evidence="7">The sequence shown here is derived from an EMBL/GenBank/DDBJ whole genome shotgun (WGS) entry which is preliminary data.</text>
</comment>